<dbReference type="EMBL" id="JATAAI010000001">
    <property type="protein sequence ID" value="KAK1748092.1"/>
    <property type="molecule type" value="Genomic_DNA"/>
</dbReference>
<protein>
    <submittedName>
        <fullName evidence="2">Uncharacterized protein</fullName>
    </submittedName>
</protein>
<proteinExistence type="predicted"/>
<dbReference type="AlphaFoldDB" id="A0AAD9DI56"/>
<gene>
    <name evidence="2" type="ORF">QTG54_000031</name>
</gene>
<sequence length="371" mass="41395">MNEEEDLAVLIYKSSKTAKARAAAMAAAAMEKEKMNASSEAHQTTSSRKRSSDHLIGNTSARAAKRKSLSKRERRSLFAEHEAGTHVPIKVARKKHRYECSDDGCTNRRQKGGVCKRHGAKVKQCSSEGCTNKAQKGGVCTRHGSKAKRCSSDGCTKYAKNGGVFHCYYYKSMANYLATPTCLRGDFADVLRMPQMKFGYFAADDCGEFEQKEGRSRPSELAQVVLINGRISFFEETLKCQSKNEHTVWNSVRRSSAGVYHNSDDLNRSEVVSLRLMTVLELKIRSCVLVMVCGKSDRDVFMLSDTRLRRRASSVPYILTIVAMGARAKKLSRKLGVDIPFYNNNVEVIIQLSCQLSVDGLYSRLLSLCYS</sequence>
<evidence type="ECO:0000313" key="3">
    <source>
        <dbReference type="Proteomes" id="UP001224775"/>
    </source>
</evidence>
<evidence type="ECO:0000313" key="2">
    <source>
        <dbReference type="EMBL" id="KAK1748092.1"/>
    </source>
</evidence>
<comment type="caution">
    <text evidence="2">The sequence shown here is derived from an EMBL/GenBank/DDBJ whole genome shotgun (WGS) entry which is preliminary data.</text>
</comment>
<accession>A0AAD9DI56</accession>
<dbReference type="PANTHER" id="PTHR31827">
    <property type="entry name" value="EMB|CAB89363.1"/>
    <property type="match status" value="1"/>
</dbReference>
<name>A0AAD9DI56_9STRA</name>
<dbReference type="Proteomes" id="UP001224775">
    <property type="component" value="Unassembled WGS sequence"/>
</dbReference>
<reference evidence="2" key="1">
    <citation type="submission" date="2023-06" db="EMBL/GenBank/DDBJ databases">
        <title>Survivors Of The Sea: Transcriptome response of Skeletonema marinoi to long-term dormancy.</title>
        <authorList>
            <person name="Pinder M.I.M."/>
            <person name="Kourtchenko O."/>
            <person name="Robertson E.K."/>
            <person name="Larsson T."/>
            <person name="Maumus F."/>
            <person name="Osuna-Cruz C.M."/>
            <person name="Vancaester E."/>
            <person name="Stenow R."/>
            <person name="Vandepoele K."/>
            <person name="Ploug H."/>
            <person name="Bruchert V."/>
            <person name="Godhe A."/>
            <person name="Topel M."/>
        </authorList>
    </citation>
    <scope>NUCLEOTIDE SEQUENCE</scope>
    <source>
        <strain evidence="2">R05AC</strain>
    </source>
</reference>
<feature type="compositionally biased region" description="Basic residues" evidence="1">
    <location>
        <begin position="63"/>
        <end position="74"/>
    </location>
</feature>
<evidence type="ECO:0000256" key="1">
    <source>
        <dbReference type="SAM" id="MobiDB-lite"/>
    </source>
</evidence>
<organism evidence="2 3">
    <name type="scientific">Skeletonema marinoi</name>
    <dbReference type="NCBI Taxonomy" id="267567"/>
    <lineage>
        <taxon>Eukaryota</taxon>
        <taxon>Sar</taxon>
        <taxon>Stramenopiles</taxon>
        <taxon>Ochrophyta</taxon>
        <taxon>Bacillariophyta</taxon>
        <taxon>Coscinodiscophyceae</taxon>
        <taxon>Thalassiosirophycidae</taxon>
        <taxon>Thalassiosirales</taxon>
        <taxon>Skeletonemataceae</taxon>
        <taxon>Skeletonema</taxon>
        <taxon>Skeletonema marinoi-dohrnii complex</taxon>
    </lineage>
</organism>
<feature type="region of interest" description="Disordered" evidence="1">
    <location>
        <begin position="30"/>
        <end position="74"/>
    </location>
</feature>
<keyword evidence="3" id="KW-1185">Reference proteome</keyword>
<dbReference type="PANTHER" id="PTHR31827:SF1">
    <property type="entry name" value="EMB|CAB89363.1"/>
    <property type="match status" value="1"/>
</dbReference>